<dbReference type="NCBIfam" id="NF046112">
    <property type="entry name" value="MSMEG_6209_Nter"/>
    <property type="match status" value="1"/>
</dbReference>
<evidence type="ECO:0000313" key="2">
    <source>
        <dbReference type="EMBL" id="CPR11969.1"/>
    </source>
</evidence>
<accession>A0A0U0WCR4</accession>
<organism evidence="2 3">
    <name type="scientific">Mycobacterium bohemicum DSM 44277</name>
    <dbReference type="NCBI Taxonomy" id="1236609"/>
    <lineage>
        <taxon>Bacteria</taxon>
        <taxon>Bacillati</taxon>
        <taxon>Actinomycetota</taxon>
        <taxon>Actinomycetes</taxon>
        <taxon>Mycobacteriales</taxon>
        <taxon>Mycobacteriaceae</taxon>
        <taxon>Mycobacterium</taxon>
    </lineage>
</organism>
<dbReference type="RefSeq" id="WP_090350313.1">
    <property type="nucleotide sequence ID" value="NZ_CSTD01000003.1"/>
</dbReference>
<dbReference type="InterPro" id="IPR046036">
    <property type="entry name" value="DUF5994"/>
</dbReference>
<evidence type="ECO:0000313" key="3">
    <source>
        <dbReference type="Proteomes" id="UP000198875"/>
    </source>
</evidence>
<name>A0A0U0WCR4_MYCBE</name>
<protein>
    <submittedName>
        <fullName evidence="2">Uncharacterized protein</fullName>
    </submittedName>
</protein>
<sequence length="206" mass="22814">MEHENRLRLKPYRTASEHVDGAWWPRSSNLVAELPALLTSVADRLAPVVMVGYRRNGWEQTPPMADVDGRPVELLAFTSDEPTSVILIGEDGRHLTLHVIRADAGQEVARRALEQAASSAPDSEPAGPTRVARSVDDVAAKLAAHEGLDDEQRIAQIKRWCEEAALQFVDAPVQAFVPILVEHIVRNRISESRQGERHRPPESMTA</sequence>
<dbReference type="AlphaFoldDB" id="A0A0U0WCR4"/>
<dbReference type="Pfam" id="PF19457">
    <property type="entry name" value="DUF5994"/>
    <property type="match status" value="1"/>
</dbReference>
<dbReference type="OrthoDB" id="3785441at2"/>
<dbReference type="EMBL" id="CSTD01000003">
    <property type="protein sequence ID" value="CPR11969.1"/>
    <property type="molecule type" value="Genomic_DNA"/>
</dbReference>
<dbReference type="Proteomes" id="UP000198875">
    <property type="component" value="Unassembled WGS sequence"/>
</dbReference>
<evidence type="ECO:0000256" key="1">
    <source>
        <dbReference type="SAM" id="MobiDB-lite"/>
    </source>
</evidence>
<proteinExistence type="predicted"/>
<feature type="region of interest" description="Disordered" evidence="1">
    <location>
        <begin position="113"/>
        <end position="132"/>
    </location>
</feature>
<reference evidence="2 3" key="1">
    <citation type="submission" date="2015-03" db="EMBL/GenBank/DDBJ databases">
        <authorList>
            <person name="Murphy D."/>
        </authorList>
    </citation>
    <scope>NUCLEOTIDE SEQUENCE [LARGE SCALE GENOMIC DNA]</scope>
    <source>
        <strain evidence="2 3">DSM 44277</strain>
    </source>
</reference>
<gene>
    <name evidence="2" type="ORF">BN971_03262</name>
</gene>